<keyword evidence="6" id="KW-0175">Coiled coil</keyword>
<keyword evidence="2" id="KW-0433">Leucine-rich repeat</keyword>
<keyword evidence="5" id="KW-0611">Plant defense</keyword>
<dbReference type="InterPro" id="IPR055414">
    <property type="entry name" value="LRR_R13L4/SHOC2-like"/>
</dbReference>
<dbReference type="PANTHER" id="PTHR23155:SF1005">
    <property type="entry name" value="OS07G0197300 PROTEIN"/>
    <property type="match status" value="1"/>
</dbReference>
<dbReference type="PANTHER" id="PTHR23155">
    <property type="entry name" value="DISEASE RESISTANCE PROTEIN RP"/>
    <property type="match status" value="1"/>
</dbReference>
<dbReference type="InterPro" id="IPR042197">
    <property type="entry name" value="Apaf_helical"/>
</dbReference>
<dbReference type="InterPro" id="IPR038005">
    <property type="entry name" value="RX-like_CC"/>
</dbReference>
<dbReference type="GO" id="GO:0002758">
    <property type="term" value="P:innate immune response-activating signaling pathway"/>
    <property type="evidence" value="ECO:0007669"/>
    <property type="project" value="UniProtKB-ARBA"/>
</dbReference>
<dbReference type="Pfam" id="PF23598">
    <property type="entry name" value="LRR_14"/>
    <property type="match status" value="1"/>
</dbReference>
<dbReference type="Pfam" id="PF18052">
    <property type="entry name" value="Rx_N"/>
    <property type="match status" value="1"/>
</dbReference>
<dbReference type="InterPro" id="IPR036388">
    <property type="entry name" value="WH-like_DNA-bd_sf"/>
</dbReference>
<accession>A0AAQ3UQP8</accession>
<evidence type="ECO:0000259" key="10">
    <source>
        <dbReference type="Pfam" id="PF23598"/>
    </source>
</evidence>
<feature type="domain" description="Disease resistance N-terminal" evidence="8">
    <location>
        <begin position="8"/>
        <end position="89"/>
    </location>
</feature>
<dbReference type="InterPro" id="IPR027417">
    <property type="entry name" value="P-loop_NTPase"/>
</dbReference>
<dbReference type="EMBL" id="CP144754">
    <property type="protein sequence ID" value="WVZ95783.1"/>
    <property type="molecule type" value="Genomic_DNA"/>
</dbReference>
<dbReference type="Gene3D" id="3.40.50.300">
    <property type="entry name" value="P-loop containing nucleotide triphosphate hydrolases"/>
    <property type="match status" value="1"/>
</dbReference>
<dbReference type="GO" id="GO:0009626">
    <property type="term" value="P:plant-type hypersensitive response"/>
    <property type="evidence" value="ECO:0007669"/>
    <property type="project" value="UniProtKB-ARBA"/>
</dbReference>
<dbReference type="Gene3D" id="1.10.8.430">
    <property type="entry name" value="Helical domain of apoptotic protease-activating factors"/>
    <property type="match status" value="1"/>
</dbReference>
<dbReference type="InterPro" id="IPR044974">
    <property type="entry name" value="Disease_R_plants"/>
</dbReference>
<evidence type="ECO:0000256" key="1">
    <source>
        <dbReference type="ARBA" id="ARBA00008894"/>
    </source>
</evidence>
<dbReference type="Proteomes" id="UP001341281">
    <property type="component" value="Chromosome 10"/>
</dbReference>
<evidence type="ECO:0000313" key="11">
    <source>
        <dbReference type="EMBL" id="WVZ95783.1"/>
    </source>
</evidence>
<organism evidence="11 12">
    <name type="scientific">Paspalum notatum var. saurae</name>
    <dbReference type="NCBI Taxonomy" id="547442"/>
    <lineage>
        <taxon>Eukaryota</taxon>
        <taxon>Viridiplantae</taxon>
        <taxon>Streptophyta</taxon>
        <taxon>Embryophyta</taxon>
        <taxon>Tracheophyta</taxon>
        <taxon>Spermatophyta</taxon>
        <taxon>Magnoliopsida</taxon>
        <taxon>Liliopsida</taxon>
        <taxon>Poales</taxon>
        <taxon>Poaceae</taxon>
        <taxon>PACMAD clade</taxon>
        <taxon>Panicoideae</taxon>
        <taxon>Andropogonodae</taxon>
        <taxon>Paspaleae</taxon>
        <taxon>Paspalinae</taxon>
        <taxon>Paspalum</taxon>
    </lineage>
</organism>
<dbReference type="FunFam" id="1.10.10.10:FF:000322">
    <property type="entry name" value="Probable disease resistance protein At1g63360"/>
    <property type="match status" value="1"/>
</dbReference>
<feature type="domain" description="Disease resistance protein winged helix" evidence="9">
    <location>
        <begin position="455"/>
        <end position="527"/>
    </location>
</feature>
<feature type="domain" description="Disease resistance R13L4/SHOC-2-like LRR" evidence="10">
    <location>
        <begin position="593"/>
        <end position="661"/>
    </location>
</feature>
<keyword evidence="3" id="KW-0677">Repeat</keyword>
<protein>
    <submittedName>
        <fullName evidence="11">Uncharacterized protein</fullName>
    </submittedName>
</protein>
<dbReference type="GO" id="GO:0043531">
    <property type="term" value="F:ADP binding"/>
    <property type="evidence" value="ECO:0007669"/>
    <property type="project" value="InterPro"/>
</dbReference>
<dbReference type="GO" id="GO:0042742">
    <property type="term" value="P:defense response to bacterium"/>
    <property type="evidence" value="ECO:0007669"/>
    <property type="project" value="UniProtKB-ARBA"/>
</dbReference>
<comment type="similarity">
    <text evidence="1">Belongs to the disease resistance NB-LRR family.</text>
</comment>
<evidence type="ECO:0000259" key="9">
    <source>
        <dbReference type="Pfam" id="PF23559"/>
    </source>
</evidence>
<proteinExistence type="inferred from homology"/>
<dbReference type="SUPFAM" id="SSF52540">
    <property type="entry name" value="P-loop containing nucleoside triphosphate hydrolases"/>
    <property type="match status" value="1"/>
</dbReference>
<dbReference type="InterPro" id="IPR002182">
    <property type="entry name" value="NB-ARC"/>
</dbReference>
<dbReference type="CDD" id="cd14798">
    <property type="entry name" value="RX-CC_like"/>
    <property type="match status" value="1"/>
</dbReference>
<dbReference type="Pfam" id="PF00931">
    <property type="entry name" value="NB-ARC"/>
    <property type="match status" value="1"/>
</dbReference>
<dbReference type="Pfam" id="PF23559">
    <property type="entry name" value="WHD_DRP"/>
    <property type="match status" value="1"/>
</dbReference>
<dbReference type="InterPro" id="IPR058922">
    <property type="entry name" value="WHD_DRP"/>
</dbReference>
<dbReference type="Gene3D" id="1.20.5.4130">
    <property type="match status" value="1"/>
</dbReference>
<evidence type="ECO:0000256" key="3">
    <source>
        <dbReference type="ARBA" id="ARBA00022737"/>
    </source>
</evidence>
<sequence>MAEGAAWSLVSNVGQLVGDEFRQLRGVGGEVAQLRNELGTINALLRMQSEADEGAVDHFVTEWMKQLREVAYDAEDCIHLYLFRVKCRPGDAFLGRCKSLLTTLLSRRRLAGDIRDLRALASAVNEQHARYGVGLLEPLRRPPSSSFRGPVLQVQGMQAHQALRLAAAADDDDHPNHQLVGIEAQVIALANKVKALDDESDRKLKVFSIVGFGGLGKTTLAVEVCRQLETEFQRQAQVSVSQTFSGKRLLRRIAQPKHAVESTNQADTLLGNIDTMHVGDLERELKERLHNNRYLILIDDVWSIAAWDATWSKLPSSNCGSRIIVTTRIDTVAQACSEANVGRIHRMEKLNEEDSNKLFINRAFGSRSSCPEVLKNEMRGILKKCGGLPLAIISIASLLASYKPPEGKGMWEIVERSFGSQMETNPTLEGMRQILTLSYNHLPHHLKACVMYLSIFPEDYMIVKDRLLKRWIAEGLVAEKRGLTQMEIAEGYFRELMSRSMIDRATELDTWDGREETCRVHDMMLEILVSKSLEANFVSLVGGQYEGMSYTNTIRRLSIHGIVEASHNKLGSSSSSSKKKKNGGIVKGTMMQHVRSLSKFDPEEAHSLLDRLDEFTLLRVLDLEGCKGLEKKHISCICGMYLLRFLSLKGTDIKVMPPGVGD</sequence>
<reference evidence="11 12" key="1">
    <citation type="submission" date="2024-02" db="EMBL/GenBank/DDBJ databases">
        <title>High-quality chromosome-scale genome assembly of Pensacola bahiagrass (Paspalum notatum Flugge var. saurae).</title>
        <authorList>
            <person name="Vega J.M."/>
            <person name="Podio M."/>
            <person name="Orjuela J."/>
            <person name="Siena L.A."/>
            <person name="Pessino S.C."/>
            <person name="Combes M.C."/>
            <person name="Mariac C."/>
            <person name="Albertini E."/>
            <person name="Pupilli F."/>
            <person name="Ortiz J.P.A."/>
            <person name="Leblanc O."/>
        </authorList>
    </citation>
    <scope>NUCLEOTIDE SEQUENCE [LARGE SCALE GENOMIC DNA]</scope>
    <source>
        <strain evidence="11">R1</strain>
        <tissue evidence="11">Leaf</tissue>
    </source>
</reference>
<dbReference type="InterPro" id="IPR041118">
    <property type="entry name" value="Rx_N"/>
</dbReference>
<keyword evidence="4" id="KW-0547">Nucleotide-binding</keyword>
<evidence type="ECO:0000256" key="5">
    <source>
        <dbReference type="ARBA" id="ARBA00022821"/>
    </source>
</evidence>
<dbReference type="Gene3D" id="1.10.10.10">
    <property type="entry name" value="Winged helix-like DNA-binding domain superfamily/Winged helix DNA-binding domain"/>
    <property type="match status" value="1"/>
</dbReference>
<dbReference type="PRINTS" id="PR00364">
    <property type="entry name" value="DISEASERSIST"/>
</dbReference>
<feature type="domain" description="NB-ARC" evidence="7">
    <location>
        <begin position="195"/>
        <end position="366"/>
    </location>
</feature>
<dbReference type="AlphaFoldDB" id="A0AAQ3UQP8"/>
<name>A0AAQ3UQP8_PASNO</name>
<evidence type="ECO:0000259" key="7">
    <source>
        <dbReference type="Pfam" id="PF00931"/>
    </source>
</evidence>
<keyword evidence="12" id="KW-1185">Reference proteome</keyword>
<evidence type="ECO:0000259" key="8">
    <source>
        <dbReference type="Pfam" id="PF18052"/>
    </source>
</evidence>
<gene>
    <name evidence="11" type="ORF">U9M48_041506</name>
</gene>
<evidence type="ECO:0000256" key="4">
    <source>
        <dbReference type="ARBA" id="ARBA00022741"/>
    </source>
</evidence>
<evidence type="ECO:0000256" key="6">
    <source>
        <dbReference type="ARBA" id="ARBA00023054"/>
    </source>
</evidence>
<evidence type="ECO:0000313" key="12">
    <source>
        <dbReference type="Proteomes" id="UP001341281"/>
    </source>
</evidence>
<evidence type="ECO:0000256" key="2">
    <source>
        <dbReference type="ARBA" id="ARBA00022614"/>
    </source>
</evidence>